<accession>A0A0Q9YS14</accession>
<dbReference type="GO" id="GO:0016787">
    <property type="term" value="F:hydrolase activity"/>
    <property type="evidence" value="ECO:0007669"/>
    <property type="project" value="UniProtKB-KW"/>
</dbReference>
<feature type="domain" description="HIT" evidence="4">
    <location>
        <begin position="6"/>
        <end position="111"/>
    </location>
</feature>
<dbReference type="RefSeq" id="WP_057624314.1">
    <property type="nucleotide sequence ID" value="NZ_LKHV02000001.1"/>
</dbReference>
<keyword evidence="7" id="KW-1185">Reference proteome</keyword>
<dbReference type="OrthoDB" id="9784774at2"/>
<protein>
    <submittedName>
        <fullName evidence="6">HIT domain-containing protein</fullName>
    </submittedName>
    <submittedName>
        <fullName evidence="5">HIT-like protein</fullName>
        <ecNumber evidence="5">3.-.-.-</ecNumber>
    </submittedName>
</protein>
<dbReference type="Proteomes" id="UP000051494">
    <property type="component" value="Unassembled WGS sequence"/>
</dbReference>
<comment type="caution">
    <text evidence="5">The sequence shown here is derived from an EMBL/GenBank/DDBJ whole genome shotgun (WGS) entry which is preliminary data.</text>
</comment>
<dbReference type="PRINTS" id="PR00332">
    <property type="entry name" value="HISTRIAD"/>
</dbReference>
<dbReference type="Pfam" id="PF11969">
    <property type="entry name" value="DcpS_C"/>
    <property type="match status" value="1"/>
</dbReference>
<dbReference type="PROSITE" id="PS51084">
    <property type="entry name" value="HIT_2"/>
    <property type="match status" value="1"/>
</dbReference>
<dbReference type="InterPro" id="IPR019808">
    <property type="entry name" value="Histidine_triad_CS"/>
</dbReference>
<reference evidence="6" key="3">
    <citation type="submission" date="2021-06" db="EMBL/GenBank/DDBJ databases">
        <title>Genomic Description and Analysis of Intracellular Bacteria, Candidatus Berkiella cookevillensis and Candidatus Berkiella aquae.</title>
        <authorList>
            <person name="Kidane D.T."/>
            <person name="Mehari Y.T."/>
            <person name="Rice F.C."/>
            <person name="Arivett B.A."/>
            <person name="Farone A.L."/>
            <person name="Berk S.G."/>
            <person name="Farone M.B."/>
        </authorList>
    </citation>
    <scope>NUCLEOTIDE SEQUENCE</scope>
    <source>
        <strain evidence="6">CC99</strain>
    </source>
</reference>
<reference evidence="6" key="2">
    <citation type="journal article" date="2016" name="Genome Announc.">
        <title>Draft Genome Sequences of Two Novel Amoeba-Resistant Intranuclear Bacteria, 'Candidatus Berkiella cookevillensis' and 'Candidatus Berkiella aquae'.</title>
        <authorList>
            <person name="Mehari Y.T."/>
            <person name="Arivett B.A."/>
            <person name="Farone A.L."/>
            <person name="Gunderson J.H."/>
            <person name="Farone M.B."/>
        </authorList>
    </citation>
    <scope>NUCLEOTIDE SEQUENCE</scope>
    <source>
        <strain evidence="6">CC99</strain>
    </source>
</reference>
<dbReference type="SUPFAM" id="SSF54197">
    <property type="entry name" value="HIT-like"/>
    <property type="match status" value="1"/>
</dbReference>
<evidence type="ECO:0000259" key="4">
    <source>
        <dbReference type="PROSITE" id="PS51084"/>
    </source>
</evidence>
<dbReference type="PANTHER" id="PTHR23089">
    <property type="entry name" value="HISTIDINE TRIAD HIT PROTEIN"/>
    <property type="match status" value="1"/>
</dbReference>
<sequence length="111" mass="12447">MAQNCLFCDMATGKLATNKVYEDDHIFVINDIRPKARVHLLVIPKIHIASLLEVQEEHSDLMGYIMTSLKNFAKEQNIDAFRTVINAGADSGQEIFHLHFHLLGGGALPKF</sequence>
<dbReference type="InterPro" id="IPR036265">
    <property type="entry name" value="HIT-like_sf"/>
</dbReference>
<reference evidence="5" key="1">
    <citation type="submission" date="2015-09" db="EMBL/GenBank/DDBJ databases">
        <title>Draft Genome Sequences of Two Novel Amoeba-resistant Intranuclear Bacteria, Candidatus Berkiella cookevillensis and Candidatus Berkiella aquae.</title>
        <authorList>
            <person name="Mehari Y.T."/>
            <person name="Arivett B.A."/>
            <person name="Farone A.L."/>
            <person name="Gunderson J.H."/>
            <person name="Farone M.B."/>
        </authorList>
    </citation>
    <scope>NUCLEOTIDE SEQUENCE [LARGE SCALE GENOMIC DNA]</scope>
    <source>
        <strain evidence="5">CC99</strain>
    </source>
</reference>
<dbReference type="EMBL" id="LKHV01000005">
    <property type="protein sequence ID" value="KRG18723.1"/>
    <property type="molecule type" value="Genomic_DNA"/>
</dbReference>
<evidence type="ECO:0000256" key="1">
    <source>
        <dbReference type="PIRSR" id="PIRSR601310-1"/>
    </source>
</evidence>
<gene>
    <name evidence="5" type="ORF">CC99x_01204</name>
    <name evidence="6" type="ORF">CC99x_012105</name>
</gene>
<evidence type="ECO:0000313" key="5">
    <source>
        <dbReference type="EMBL" id="KRG18723.1"/>
    </source>
</evidence>
<evidence type="ECO:0000256" key="2">
    <source>
        <dbReference type="PIRSR" id="PIRSR601310-3"/>
    </source>
</evidence>
<evidence type="ECO:0000313" key="7">
    <source>
        <dbReference type="Proteomes" id="UP000051494"/>
    </source>
</evidence>
<feature type="short sequence motif" description="Histidine triad motif" evidence="2 3">
    <location>
        <begin position="97"/>
        <end position="101"/>
    </location>
</feature>
<dbReference type="AlphaFoldDB" id="A0A0Q9YS14"/>
<dbReference type="PROSITE" id="PS00892">
    <property type="entry name" value="HIT_1"/>
    <property type="match status" value="1"/>
</dbReference>
<dbReference type="EMBL" id="LKHV02000001">
    <property type="protein sequence ID" value="MCS5709639.1"/>
    <property type="molecule type" value="Genomic_DNA"/>
</dbReference>
<dbReference type="EC" id="3.-.-.-" evidence="5"/>
<dbReference type="STRING" id="437022.CC99x_01204"/>
<feature type="active site" description="Tele-AMP-histidine intermediate" evidence="1">
    <location>
        <position position="99"/>
    </location>
</feature>
<keyword evidence="5" id="KW-0378">Hydrolase</keyword>
<name>A0A0Q9YS14_9GAMM</name>
<organism evidence="5">
    <name type="scientific">Candidatus Berkiella cookevillensis</name>
    <dbReference type="NCBI Taxonomy" id="437022"/>
    <lineage>
        <taxon>Bacteria</taxon>
        <taxon>Pseudomonadati</taxon>
        <taxon>Pseudomonadota</taxon>
        <taxon>Gammaproteobacteria</taxon>
        <taxon>Candidatus Berkiellales</taxon>
        <taxon>Candidatus Berkiellaceae</taxon>
        <taxon>Candidatus Berkiella</taxon>
    </lineage>
</organism>
<dbReference type="Gene3D" id="3.30.428.10">
    <property type="entry name" value="HIT-like"/>
    <property type="match status" value="1"/>
</dbReference>
<proteinExistence type="predicted"/>
<evidence type="ECO:0000313" key="6">
    <source>
        <dbReference type="EMBL" id="MCS5709639.1"/>
    </source>
</evidence>
<dbReference type="InterPro" id="IPR001310">
    <property type="entry name" value="Histidine_triad_HIT"/>
</dbReference>
<dbReference type="InterPro" id="IPR011146">
    <property type="entry name" value="HIT-like"/>
</dbReference>
<evidence type="ECO:0000256" key="3">
    <source>
        <dbReference type="PROSITE-ProRule" id="PRU00464"/>
    </source>
</evidence>